<evidence type="ECO:0000313" key="3">
    <source>
        <dbReference type="Proteomes" id="UP000681526"/>
    </source>
</evidence>
<sequence>MDLGWTGKAAIVTAASRGLGKACAMRLALEGADVAICARDEAELMRTADEIRKASGRDVLAMRADVSQPGDIKALVDAAARRFGRIDALICNAGGPPSGAFMDMTDEHWEAAVQLNLMSVIRLIRETVPHMQRIGGGRIVNISSVAIKQPIPGLVLSNTLRAGLHGLVKTLANELAPAGILVNTLCPGRFETDRILGLDRASAEREGIPVEEVRRRSESSIPLGRSGDPEEFARYAAFLASPANSYMTGQAIVVDGGQWRGV</sequence>
<dbReference type="PRINTS" id="PR00080">
    <property type="entry name" value="SDRFAMILY"/>
</dbReference>
<dbReference type="SUPFAM" id="SSF51735">
    <property type="entry name" value="NAD(P)-binding Rossmann-fold domains"/>
    <property type="match status" value="1"/>
</dbReference>
<dbReference type="PANTHER" id="PTHR42879">
    <property type="entry name" value="3-OXOACYL-(ACYL-CARRIER-PROTEIN) REDUCTASE"/>
    <property type="match status" value="1"/>
</dbReference>
<dbReference type="CDD" id="cd05344">
    <property type="entry name" value="BKR_like_SDR_like"/>
    <property type="match status" value="1"/>
</dbReference>
<dbReference type="InterPro" id="IPR002347">
    <property type="entry name" value="SDR_fam"/>
</dbReference>
<name>A0ABN7RH77_THEXY</name>
<gene>
    <name evidence="2" type="primary">txxe 428-fabG7</name>
    <name evidence="2" type="ORF">TXXE_01460</name>
</gene>
<organism evidence="2 3">
    <name type="scientific">Thermobacillus xylanilyticus</name>
    <dbReference type="NCBI Taxonomy" id="76633"/>
    <lineage>
        <taxon>Bacteria</taxon>
        <taxon>Bacillati</taxon>
        <taxon>Bacillota</taxon>
        <taxon>Bacilli</taxon>
        <taxon>Bacillales</taxon>
        <taxon>Paenibacillaceae</taxon>
        <taxon>Thermobacillus</taxon>
    </lineage>
</organism>
<keyword evidence="2" id="KW-0560">Oxidoreductase</keyword>
<reference evidence="2 3" key="1">
    <citation type="submission" date="2021-04" db="EMBL/GenBank/DDBJ databases">
        <authorList>
            <person name="Rakotoarivonina H."/>
        </authorList>
    </citation>
    <scope>NUCLEOTIDE SEQUENCE [LARGE SCALE GENOMIC DNA]</scope>
    <source>
        <strain evidence="2 3">XE</strain>
    </source>
</reference>
<dbReference type="RefSeq" id="WP_015255724.1">
    <property type="nucleotide sequence ID" value="NZ_CAJRAY010000005.1"/>
</dbReference>
<dbReference type="InterPro" id="IPR050259">
    <property type="entry name" value="SDR"/>
</dbReference>
<dbReference type="PANTHER" id="PTHR42879:SF6">
    <property type="entry name" value="NADPH-DEPENDENT REDUCTASE BACG"/>
    <property type="match status" value="1"/>
</dbReference>
<evidence type="ECO:0000256" key="1">
    <source>
        <dbReference type="ARBA" id="ARBA00006484"/>
    </source>
</evidence>
<proteinExistence type="inferred from homology"/>
<dbReference type="Pfam" id="PF13561">
    <property type="entry name" value="adh_short_C2"/>
    <property type="match status" value="1"/>
</dbReference>
<protein>
    <submittedName>
        <fullName evidence="2">3-oxoacyl-[acyl-carrier-protein] reductase, Short-chain dehydrogenase/reductase SDR, fabG7</fullName>
        <ecNumber evidence="2">1.1.1.100</ecNumber>
    </submittedName>
</protein>
<dbReference type="EC" id="1.1.1.100" evidence="2"/>
<dbReference type="EMBL" id="CAJRAY010000005">
    <property type="protein sequence ID" value="CAG5077342.1"/>
    <property type="molecule type" value="Genomic_DNA"/>
</dbReference>
<comment type="caution">
    <text evidence="2">The sequence shown here is derived from an EMBL/GenBank/DDBJ whole genome shotgun (WGS) entry which is preliminary data.</text>
</comment>
<dbReference type="Proteomes" id="UP000681526">
    <property type="component" value="Unassembled WGS sequence"/>
</dbReference>
<dbReference type="Gene3D" id="3.40.50.720">
    <property type="entry name" value="NAD(P)-binding Rossmann-like Domain"/>
    <property type="match status" value="1"/>
</dbReference>
<evidence type="ECO:0000313" key="2">
    <source>
        <dbReference type="EMBL" id="CAG5077342.1"/>
    </source>
</evidence>
<keyword evidence="3" id="KW-1185">Reference proteome</keyword>
<accession>A0ABN7RH77</accession>
<dbReference type="PRINTS" id="PR00081">
    <property type="entry name" value="GDHRDH"/>
</dbReference>
<dbReference type="GO" id="GO:0004316">
    <property type="term" value="F:3-oxoacyl-[acyl-carrier-protein] reductase (NADPH) activity"/>
    <property type="evidence" value="ECO:0007669"/>
    <property type="project" value="UniProtKB-EC"/>
</dbReference>
<comment type="similarity">
    <text evidence="1">Belongs to the short-chain dehydrogenases/reductases (SDR) family.</text>
</comment>
<dbReference type="InterPro" id="IPR036291">
    <property type="entry name" value="NAD(P)-bd_dom_sf"/>
</dbReference>